<dbReference type="EMBL" id="ADWY01003457">
    <property type="protein sequence ID" value="EGH19002.1"/>
    <property type="molecule type" value="Genomic_DNA"/>
</dbReference>
<evidence type="ECO:0000313" key="2">
    <source>
        <dbReference type="Proteomes" id="UP000005466"/>
    </source>
</evidence>
<name>F3CIB0_PSESG</name>
<protein>
    <submittedName>
        <fullName evidence="1">Uncharacterized protein</fullName>
    </submittedName>
</protein>
<accession>F3CIB0</accession>
<gene>
    <name evidence="1" type="ORF">Pgy4_39168</name>
</gene>
<evidence type="ECO:0000313" key="1">
    <source>
        <dbReference type="EMBL" id="EGH19002.1"/>
    </source>
</evidence>
<proteinExistence type="predicted"/>
<reference evidence="1 2" key="1">
    <citation type="journal article" date="2011" name="PLoS Pathog.">
        <title>Dynamic evolution of pathogenicity revealed by sequencing and comparative genomics of 19 Pseudomonas syringae isolates.</title>
        <authorList>
            <person name="Baltrus D.A."/>
            <person name="Nishimura M.T."/>
            <person name="Romanchuk A."/>
            <person name="Chang J.H."/>
            <person name="Mukhtar M.S."/>
            <person name="Cherkis K."/>
            <person name="Roach J."/>
            <person name="Grant S.R."/>
            <person name="Jones C.D."/>
            <person name="Dangl J.L."/>
        </authorList>
    </citation>
    <scope>NUCLEOTIDE SEQUENCE [LARGE SCALE GENOMIC DNA]</scope>
    <source>
        <strain evidence="2">race 4</strain>
    </source>
</reference>
<comment type="caution">
    <text evidence="1">The sequence shown here is derived from an EMBL/GenBank/DDBJ whole genome shotgun (WGS) entry which is preliminary data.</text>
</comment>
<dbReference type="Proteomes" id="UP000005466">
    <property type="component" value="Unassembled WGS sequence"/>
</dbReference>
<feature type="non-terminal residue" evidence="1">
    <location>
        <position position="1"/>
    </location>
</feature>
<dbReference type="AlphaFoldDB" id="F3CIB0"/>
<sequence length="43" mass="4595">GLRAGAKDAQGLESSIVYFQGSASMSFAEQLTRLQVFLDADES</sequence>
<organism evidence="1 2">
    <name type="scientific">Pseudomonas savastanoi pv. glycinea str. race 4</name>
    <dbReference type="NCBI Taxonomy" id="875330"/>
    <lineage>
        <taxon>Bacteria</taxon>
        <taxon>Pseudomonadati</taxon>
        <taxon>Pseudomonadota</taxon>
        <taxon>Gammaproteobacteria</taxon>
        <taxon>Pseudomonadales</taxon>
        <taxon>Pseudomonadaceae</taxon>
        <taxon>Pseudomonas</taxon>
    </lineage>
</organism>
<feature type="non-terminal residue" evidence="1">
    <location>
        <position position="43"/>
    </location>
</feature>
<dbReference type="HOGENOM" id="CLU_3244187_0_0_6"/>